<feature type="transmembrane region" description="Helical" evidence="11">
    <location>
        <begin position="152"/>
        <end position="171"/>
    </location>
</feature>
<dbReference type="EMBL" id="VIFY01000046">
    <property type="protein sequence ID" value="TQB73344.1"/>
    <property type="molecule type" value="Genomic_DNA"/>
</dbReference>
<evidence type="ECO:0000256" key="3">
    <source>
        <dbReference type="ARBA" id="ARBA00012132"/>
    </source>
</evidence>
<evidence type="ECO:0000256" key="5">
    <source>
        <dbReference type="ARBA" id="ARBA00022692"/>
    </source>
</evidence>
<evidence type="ECO:0000256" key="1">
    <source>
        <dbReference type="ARBA" id="ARBA00004477"/>
    </source>
</evidence>
<feature type="region of interest" description="Disordered" evidence="10">
    <location>
        <begin position="113"/>
        <end position="135"/>
    </location>
</feature>
<feature type="transmembrane region" description="Helical" evidence="11">
    <location>
        <begin position="577"/>
        <end position="600"/>
    </location>
</feature>
<feature type="compositionally biased region" description="Low complexity" evidence="10">
    <location>
        <begin position="48"/>
        <end position="61"/>
    </location>
</feature>
<dbReference type="GO" id="GO:0005789">
    <property type="term" value="C:endoplasmic reticulum membrane"/>
    <property type="evidence" value="ECO:0007669"/>
    <property type="project" value="UniProtKB-SubCell"/>
</dbReference>
<dbReference type="Proteomes" id="UP000319663">
    <property type="component" value="Unassembled WGS sequence"/>
</dbReference>
<evidence type="ECO:0000256" key="11">
    <source>
        <dbReference type="SAM" id="Phobius"/>
    </source>
</evidence>
<dbReference type="PANTHER" id="PTHR13205:SF15">
    <property type="entry name" value="DOLICHOL KINASE"/>
    <property type="match status" value="1"/>
</dbReference>
<evidence type="ECO:0000256" key="6">
    <source>
        <dbReference type="ARBA" id="ARBA00022777"/>
    </source>
</evidence>
<keyword evidence="4" id="KW-0808">Transferase</keyword>
<evidence type="ECO:0000256" key="2">
    <source>
        <dbReference type="ARBA" id="ARBA00010794"/>
    </source>
</evidence>
<evidence type="ECO:0000256" key="4">
    <source>
        <dbReference type="ARBA" id="ARBA00022679"/>
    </source>
</evidence>
<evidence type="ECO:0000256" key="8">
    <source>
        <dbReference type="ARBA" id="ARBA00022989"/>
    </source>
</evidence>
<sequence>MTSPLAGQEEVQAPMSPNDSSHPYHSNGSIQPSSDSTPAENGDPSVPTSKWSRSSKTSSDSGTEADDESTGVLRRLPAPPLRPRKGLRLCGDGLEGDNRAWLPALQPWHSLLGRSTSRSSRRSSRRSSGEEADFETVGMRQRRLRRKTRVEVLRRLSETLLLLSVGGVVLLSEGVREVAWVWKKEILTHCLLVAGLYAAYPLTVSKWRHDRGRMRLVSRLSFPLPSSFDPAPLLYPILLPIYVSLSLTQHRPALILPNIILSLSSLPASVIPLHCWKYGYSISHWMVTMIPVVASEHFSSGSTWPKPLSLRGLNPEVLFLIFPLHQALISILDFLLSTSVLPAELQLLTTALINLFMFSTSPQAEILKALLWLGGMCTLTFCRHILRWEVALARIPSWKFRRSSGGWQSPRGALNAIDNKICEKLSRTGSPRDSGSDSEYLNGYGAPVKKNKKMDSSPRGRPNGHKRTASGEIISSMASLVTGEHIWRYSKSGHKRRHTVSSFEEVTHSERVRTTPSGRRKRLMAPELASFLSMTTAQAQVRKWAYALCAYAAILGIIMGPIRIYVGAQALNGNEPFGWALGYFFGNVTWFRFWVILLDLERWISLPARIDSDDSNKFCDFGWVENVRHHTLGEANTRLWISAYCMLVLVTGLATVLKLSSIVEVDTRRKIFHGMMVMMFLPTIYVDPAFCALALALVLSIFLLLDLFRASQLPPISRPLTNFLAPYVDGRDYRGPVIVSHVFLLIGCSIPLWLSLADVPRMGTGPWEGWDVVSRQVSMVSGVICVGMGDAAASLVGRRFGRLKWFWGGGKSLEGSISFALAVFCGLAAAQAWITLGGWLVSGSEGSYSYSWLWAASKAILAAMGASATEAVLTGCNDNVVVPVVLWLLVRGLGI</sequence>
<dbReference type="OrthoDB" id="377083at2759"/>
<dbReference type="PANTHER" id="PTHR13205">
    <property type="entry name" value="TRANSMEMBRANE PROTEIN 15-RELATED"/>
    <property type="match status" value="1"/>
</dbReference>
<feature type="transmembrane region" description="Helical" evidence="11">
    <location>
        <begin position="639"/>
        <end position="663"/>
    </location>
</feature>
<feature type="transmembrane region" description="Helical" evidence="11">
    <location>
        <begin position="683"/>
        <end position="708"/>
    </location>
</feature>
<dbReference type="GO" id="GO:0004168">
    <property type="term" value="F:dolichol kinase activity"/>
    <property type="evidence" value="ECO:0007669"/>
    <property type="project" value="UniProtKB-EC"/>
</dbReference>
<keyword evidence="6" id="KW-0418">Kinase</keyword>
<proteinExistence type="inferred from homology"/>
<gene>
    <name evidence="12" type="ORF">MPDQ_005929</name>
</gene>
<name>A0A507QZH6_MONPU</name>
<feature type="transmembrane region" description="Helical" evidence="11">
    <location>
        <begin position="186"/>
        <end position="207"/>
    </location>
</feature>
<dbReference type="GO" id="GO:0043048">
    <property type="term" value="P:dolichyl monophosphate biosynthetic process"/>
    <property type="evidence" value="ECO:0007669"/>
    <property type="project" value="TreeGrafter"/>
</dbReference>
<dbReference type="STRING" id="5098.A0A507QZH6"/>
<evidence type="ECO:0000256" key="10">
    <source>
        <dbReference type="SAM" id="MobiDB-lite"/>
    </source>
</evidence>
<feature type="transmembrane region" description="Helical" evidence="11">
    <location>
        <begin position="817"/>
        <end position="841"/>
    </location>
</feature>
<keyword evidence="5 11" id="KW-0812">Transmembrane</keyword>
<keyword evidence="13" id="KW-1185">Reference proteome</keyword>
<protein>
    <recommendedName>
        <fullName evidence="3">dolichol kinase</fullName>
        <ecNumber evidence="3">2.7.1.108</ecNumber>
    </recommendedName>
</protein>
<dbReference type="InterPro" id="IPR032974">
    <property type="entry name" value="Polypren_kinase"/>
</dbReference>
<comment type="caution">
    <text evidence="12">The sequence shown here is derived from an EMBL/GenBank/DDBJ whole genome shotgun (WGS) entry which is preliminary data.</text>
</comment>
<feature type="region of interest" description="Disordered" evidence="10">
    <location>
        <begin position="1"/>
        <end position="85"/>
    </location>
</feature>
<feature type="compositionally biased region" description="Polar residues" evidence="10">
    <location>
        <begin position="15"/>
        <end position="39"/>
    </location>
</feature>
<keyword evidence="9 11" id="KW-0472">Membrane</keyword>
<evidence type="ECO:0000313" key="12">
    <source>
        <dbReference type="EMBL" id="TQB73344.1"/>
    </source>
</evidence>
<dbReference type="AlphaFoldDB" id="A0A507QZH6"/>
<comment type="subcellular location">
    <subcellularLocation>
        <location evidence="1">Endoplasmic reticulum membrane</location>
        <topology evidence="1">Multi-pass membrane protein</topology>
    </subcellularLocation>
</comment>
<reference evidence="12 13" key="1">
    <citation type="submission" date="2019-06" db="EMBL/GenBank/DDBJ databases">
        <title>Wine fermentation using esterase from Monascus purpureus.</title>
        <authorList>
            <person name="Geng C."/>
            <person name="Zhang Y."/>
        </authorList>
    </citation>
    <scope>NUCLEOTIDE SEQUENCE [LARGE SCALE GENOMIC DNA]</scope>
    <source>
        <strain evidence="12">HQ1</strain>
    </source>
</reference>
<evidence type="ECO:0000313" key="13">
    <source>
        <dbReference type="Proteomes" id="UP000319663"/>
    </source>
</evidence>
<organism evidence="12 13">
    <name type="scientific">Monascus purpureus</name>
    <name type="common">Red mold</name>
    <name type="synonym">Monascus anka</name>
    <dbReference type="NCBI Taxonomy" id="5098"/>
    <lineage>
        <taxon>Eukaryota</taxon>
        <taxon>Fungi</taxon>
        <taxon>Dikarya</taxon>
        <taxon>Ascomycota</taxon>
        <taxon>Pezizomycotina</taxon>
        <taxon>Eurotiomycetes</taxon>
        <taxon>Eurotiomycetidae</taxon>
        <taxon>Eurotiales</taxon>
        <taxon>Aspergillaceae</taxon>
        <taxon>Monascus</taxon>
    </lineage>
</organism>
<dbReference type="EC" id="2.7.1.108" evidence="3"/>
<feature type="transmembrane region" description="Helical" evidence="11">
    <location>
        <begin position="544"/>
        <end position="565"/>
    </location>
</feature>
<feature type="compositionally biased region" description="Polar residues" evidence="10">
    <location>
        <begin position="427"/>
        <end position="439"/>
    </location>
</feature>
<feature type="transmembrane region" description="Helical" evidence="11">
    <location>
        <begin position="737"/>
        <end position="756"/>
    </location>
</feature>
<keyword evidence="7" id="KW-0256">Endoplasmic reticulum</keyword>
<comment type="similarity">
    <text evidence="2">Belongs to the polyprenol kinase family.</text>
</comment>
<feature type="transmembrane region" description="Helical" evidence="11">
    <location>
        <begin position="776"/>
        <end position="796"/>
    </location>
</feature>
<feature type="region of interest" description="Disordered" evidence="10">
    <location>
        <begin position="425"/>
        <end position="469"/>
    </location>
</feature>
<evidence type="ECO:0000256" key="9">
    <source>
        <dbReference type="ARBA" id="ARBA00023136"/>
    </source>
</evidence>
<evidence type="ECO:0000256" key="7">
    <source>
        <dbReference type="ARBA" id="ARBA00022824"/>
    </source>
</evidence>
<accession>A0A507QZH6</accession>
<keyword evidence="8 11" id="KW-1133">Transmembrane helix</keyword>